<dbReference type="PANTHER" id="PTHR47263">
    <property type="entry name" value="ADENYLATE CYCLASE ACTIVATION PROTEIN GIT1"/>
    <property type="match status" value="1"/>
</dbReference>
<feature type="region of interest" description="Disordered" evidence="1">
    <location>
        <begin position="320"/>
        <end position="340"/>
    </location>
</feature>
<dbReference type="PROSITE" id="PS51258">
    <property type="entry name" value="MHD1"/>
    <property type="match status" value="1"/>
</dbReference>
<dbReference type="Gene3D" id="1.20.58.1100">
    <property type="match status" value="1"/>
</dbReference>
<dbReference type="SUPFAM" id="SSF49562">
    <property type="entry name" value="C2 domain (Calcium/lipid-binding domain, CaLB)"/>
    <property type="match status" value="1"/>
</dbReference>
<feature type="compositionally biased region" description="Basic and acidic residues" evidence="1">
    <location>
        <begin position="64"/>
        <end position="77"/>
    </location>
</feature>
<dbReference type="InterPro" id="IPR052811">
    <property type="entry name" value="Glucose_resp_signaling"/>
</dbReference>
<evidence type="ECO:0000259" key="4">
    <source>
        <dbReference type="PROSITE" id="PS51259"/>
    </source>
</evidence>
<feature type="region of interest" description="Disordered" evidence="1">
    <location>
        <begin position="673"/>
        <end position="813"/>
    </location>
</feature>
<feature type="compositionally biased region" description="Low complexity" evidence="1">
    <location>
        <begin position="757"/>
        <end position="783"/>
    </location>
</feature>
<comment type="caution">
    <text evidence="5">The sequence shown here is derived from an EMBL/GenBank/DDBJ whole genome shotgun (WGS) entry which is preliminary data.</text>
</comment>
<evidence type="ECO:0008006" key="7">
    <source>
        <dbReference type="Google" id="ProtNLM"/>
    </source>
</evidence>
<feature type="compositionally biased region" description="Polar residues" evidence="1">
    <location>
        <begin position="680"/>
        <end position="692"/>
    </location>
</feature>
<feature type="compositionally biased region" description="Polar residues" evidence="1">
    <location>
        <begin position="320"/>
        <end position="329"/>
    </location>
</feature>
<evidence type="ECO:0000259" key="3">
    <source>
        <dbReference type="PROSITE" id="PS51258"/>
    </source>
</evidence>
<dbReference type="InterPro" id="IPR019510">
    <property type="entry name" value="AKAP7-like_phosphoesterase"/>
</dbReference>
<dbReference type="Gene3D" id="3.90.1140.10">
    <property type="entry name" value="Cyclic phosphodiesterase"/>
    <property type="match status" value="1"/>
</dbReference>
<accession>A0A8H3LKE4</accession>
<dbReference type="InterPro" id="IPR014770">
    <property type="entry name" value="Munc13_1"/>
</dbReference>
<dbReference type="OrthoDB" id="2015333at2759"/>
<dbReference type="Gene3D" id="2.60.40.150">
    <property type="entry name" value="C2 domain"/>
    <property type="match status" value="1"/>
</dbReference>
<feature type="compositionally biased region" description="Basic residues" evidence="1">
    <location>
        <begin position="46"/>
        <end position="63"/>
    </location>
</feature>
<dbReference type="Gene3D" id="1.10.357.50">
    <property type="match status" value="1"/>
</dbReference>
<dbReference type="SMART" id="SM00239">
    <property type="entry name" value="C2"/>
    <property type="match status" value="1"/>
</dbReference>
<dbReference type="InterPro" id="IPR035892">
    <property type="entry name" value="C2_domain_sf"/>
</dbReference>
<organism evidence="5 6">
    <name type="scientific">Rhizophagus clarus</name>
    <dbReference type="NCBI Taxonomy" id="94130"/>
    <lineage>
        <taxon>Eukaryota</taxon>
        <taxon>Fungi</taxon>
        <taxon>Fungi incertae sedis</taxon>
        <taxon>Mucoromycota</taxon>
        <taxon>Glomeromycotina</taxon>
        <taxon>Glomeromycetes</taxon>
        <taxon>Glomerales</taxon>
        <taxon>Glomeraceae</taxon>
        <taxon>Rhizophagus</taxon>
    </lineage>
</organism>
<evidence type="ECO:0000313" key="6">
    <source>
        <dbReference type="Proteomes" id="UP000615446"/>
    </source>
</evidence>
<dbReference type="PANTHER" id="PTHR47263:SF1">
    <property type="entry name" value="C2 DOMAIN PROTEIN (AFU_ORTHOLOGUE AFUA_7G02350)"/>
    <property type="match status" value="1"/>
</dbReference>
<feature type="domain" description="C2" evidence="2">
    <location>
        <begin position="1280"/>
        <end position="1401"/>
    </location>
</feature>
<evidence type="ECO:0000256" key="1">
    <source>
        <dbReference type="SAM" id="MobiDB-lite"/>
    </source>
</evidence>
<dbReference type="InterPro" id="IPR000008">
    <property type="entry name" value="C2_dom"/>
</dbReference>
<reference evidence="5" key="1">
    <citation type="submission" date="2019-10" db="EMBL/GenBank/DDBJ databases">
        <title>Conservation and host-specific expression of non-tandemly repeated heterogenous ribosome RNA gene in arbuscular mycorrhizal fungi.</title>
        <authorList>
            <person name="Maeda T."/>
            <person name="Kobayashi Y."/>
            <person name="Nakagawa T."/>
            <person name="Ezawa T."/>
            <person name="Yamaguchi K."/>
            <person name="Bino T."/>
            <person name="Nishimoto Y."/>
            <person name="Shigenobu S."/>
            <person name="Kawaguchi M."/>
        </authorList>
    </citation>
    <scope>NUCLEOTIDE SEQUENCE</scope>
    <source>
        <strain evidence="5">HR1</strain>
    </source>
</reference>
<feature type="region of interest" description="Disordered" evidence="1">
    <location>
        <begin position="371"/>
        <end position="390"/>
    </location>
</feature>
<dbReference type="InterPro" id="IPR009097">
    <property type="entry name" value="Cyclic_Pdiesterase"/>
</dbReference>
<feature type="compositionally biased region" description="Pro residues" evidence="1">
    <location>
        <begin position="784"/>
        <end position="794"/>
    </location>
</feature>
<feature type="compositionally biased region" description="Basic and acidic residues" evidence="1">
    <location>
        <begin position="1"/>
        <end position="11"/>
    </location>
</feature>
<name>A0A8H3LKE4_9GLOM</name>
<dbReference type="PROSITE" id="PS50004">
    <property type="entry name" value="C2"/>
    <property type="match status" value="1"/>
</dbReference>
<feature type="domain" description="MHD1" evidence="3">
    <location>
        <begin position="1086"/>
        <end position="1204"/>
    </location>
</feature>
<dbReference type="PROSITE" id="PS51259">
    <property type="entry name" value="MHD2"/>
    <property type="match status" value="1"/>
</dbReference>
<gene>
    <name evidence="5" type="ORF">RCL2_001396800</name>
</gene>
<dbReference type="Proteomes" id="UP000615446">
    <property type="component" value="Unassembled WGS sequence"/>
</dbReference>
<feature type="region of interest" description="Disordered" evidence="1">
    <location>
        <begin position="1"/>
        <end position="23"/>
    </location>
</feature>
<protein>
    <recommendedName>
        <fullName evidence="7">C2 domain-containing protein</fullName>
    </recommendedName>
</protein>
<sequence length="1698" mass="195475">MEESDIPRSENNKQINDNSAEEENPLAFIASDYFLSSGPELLTDNRKRKRKSDNSKRKRKRRSRSPEKASKIAKNETIDNSSDENMVGKIGNNLLTNATLTLAKSRVKVKKAIPNYFLSVRLDSKGIQKKFNEFFSYVSKKFPEHNKLLINPQQIHITLFVLHLGNEDSVGNAKNCLLNSKEIMKDSCPNYKPSLHFQGIDVFNGGRVVYAKPKNNDDLVAFMKLTYALHEKFQREGFVDNDIKKEFKPHATLMKLRRKTTIKYNDGKEKEVIRRISPEVYEHFKEFDFGTHCLEGVELSSMFLPKGDDGYYTSERMSNLEAGQSSSARQKNRLSGPGPTNVTEETVYQYALRVAYLAHLTQPKVARVIPTSATPVRPPPDPVSKRGSVAGKDPNKSIEYVIRDHFSALHELFKDEKKSTKSNKIPKELVKILRTRLGDITSGRDQRPIYSDPYLQRDLKIFYQALQQPGFRKQFKESNSKIEDLVLIYLKTAQGELKQAQLPADITWQAKLQDHVSIFVGILKECLQTKECASSATPEMMARLEMYQSKMSGGPKTPHTTTNGISMNVEDMEMVKTVQAIFNISPQQVQKDINLLKKDCNEQAALEDLRNIINHVNRGAAFPARRDDFASDEAYNNWKTIELKQIQENIAVMIALNPGLALKKATEVRESLLSSDKRASLSSNPRRTTFTGSMHPETMNDAFRQYEATRSAERPDSQYPPQNPNPSGYPYSSYAQPYNQYNSPYNSKQPPYPPYNQPYNQYNIPNSPYNQPYPPSSYNQQYPPFTPLQPPQPNEPKEALNSPIESSSQGESFAFIPPNPRGYYKYLIYKCINYELARMSQEEASIKILSKSTLDLLNECGLRWRVSPAFRWLQYLDNIKCRYDSSDSEDSPQISLDHIKEGFHLLNEAIRIRPIDTWTISDKRELIEVFSGIHDSLLRDLKIGISQYFRIKPSSFDPIFFLMQMIHENELFKEKYANILSSLYNEHRSCVIETAIKKYQEKRDQIYAQSANEVHALISIAQWFQQDLDKLRTKFPMPLMNQIDVVGLVVRTQIPLFTADMENAATEILNKVRMTPDEGIPVEDIFDLYREVLILKQIFAEICHGETFSFNIQEWFGPHVRKWLEAMDAKTPEWVSSAVKVDKFKAVSSTDTHSSSVVDLFTSFNQTIDFLKRLNWPNEYQAARYMTSLSRTISKALEQYCNVMEGKFKQDMFPPEETGQVTKQSAWYVRAKTAAKTDKVVPFDIKPESCIKINNIEAAHEQLDNLYTSMDVDYLAQVIRDSNHTQPVPEKVEKARYLYTIKIVQAENLPALDTNGFSDPYCILTDERNNTLVQTRVIYETLNPRWDEAFDITIEETDKMRWLGVTVWDRDQLGSDDVCGKAYIKLDPNYFNDFLAHDVWLDLDPHGRILLRISMEGEKDDIQFYFGKAFRTLKRAHDDMARIIVDRMSPFLRQCLSRDVINKLLKPSNGFTIFKTVDKGKKVELSDLEIEGAIDPLFDYFDTNLMTLNSFLHPAVFTKVMTKVWKEIESIIEELLVPPLSDRPSEMKPLNDTEVDIVIKWLKFLHNYLHADGNGLSKDEVLENPKYLLILQIRYFYDMETEALMQEYLRNQITNTLTPVKKSASMSKSVINSRNLGTIKKRKTQKRKNTIQDNSEIILRILRMRSGTKTFLKQQMEERARRQAAASSALEDALDAET</sequence>
<dbReference type="InterPro" id="IPR010439">
    <property type="entry name" value="MUN_dom"/>
</dbReference>
<dbReference type="Pfam" id="PF00168">
    <property type="entry name" value="C2"/>
    <property type="match status" value="1"/>
</dbReference>
<proteinExistence type="predicted"/>
<dbReference type="SUPFAM" id="SSF55144">
    <property type="entry name" value="LigT-like"/>
    <property type="match status" value="1"/>
</dbReference>
<feature type="domain" description="MHD2" evidence="4">
    <location>
        <begin position="1491"/>
        <end position="1608"/>
    </location>
</feature>
<feature type="region of interest" description="Disordered" evidence="1">
    <location>
        <begin position="38"/>
        <end position="84"/>
    </location>
</feature>
<dbReference type="CDD" id="cd04043">
    <property type="entry name" value="C2_Munc13_fungal"/>
    <property type="match status" value="1"/>
</dbReference>
<dbReference type="EMBL" id="BLAL01000162">
    <property type="protein sequence ID" value="GES86939.1"/>
    <property type="molecule type" value="Genomic_DNA"/>
</dbReference>
<dbReference type="Pfam" id="PF10469">
    <property type="entry name" value="AKAP7_NLS"/>
    <property type="match status" value="1"/>
</dbReference>
<evidence type="ECO:0000313" key="5">
    <source>
        <dbReference type="EMBL" id="GES86939.1"/>
    </source>
</evidence>
<dbReference type="InterPro" id="IPR014772">
    <property type="entry name" value="Munc13_dom-2"/>
</dbReference>
<dbReference type="Pfam" id="PF06292">
    <property type="entry name" value="MUN"/>
    <property type="match status" value="1"/>
</dbReference>
<evidence type="ECO:0000259" key="2">
    <source>
        <dbReference type="PROSITE" id="PS50004"/>
    </source>
</evidence>